<name>A0A934NTC1_9NOCA</name>
<evidence type="ECO:0000256" key="1">
    <source>
        <dbReference type="ARBA" id="ARBA00004141"/>
    </source>
</evidence>
<keyword evidence="3 5" id="KW-1133">Transmembrane helix</keyword>
<accession>A0A934NTC1</accession>
<gene>
    <name evidence="6" type="ORF">JGU71_19675</name>
</gene>
<dbReference type="InterPro" id="IPR032808">
    <property type="entry name" value="DoxX"/>
</dbReference>
<reference evidence="6" key="1">
    <citation type="submission" date="2020-12" db="EMBL/GenBank/DDBJ databases">
        <title>Antrihabitans popcorni sp. nov. and Antrihabitans auranticaus sp. nov., isolated from a larva cave.</title>
        <authorList>
            <person name="Lee S.D."/>
            <person name="Kim I.S."/>
        </authorList>
    </citation>
    <scope>NUCLEOTIDE SEQUENCE</scope>
    <source>
        <strain evidence="6">YC3-6</strain>
    </source>
</reference>
<dbReference type="Pfam" id="PF13564">
    <property type="entry name" value="DoxX_2"/>
    <property type="match status" value="1"/>
</dbReference>
<evidence type="ECO:0000313" key="6">
    <source>
        <dbReference type="EMBL" id="MBJ8341111.1"/>
    </source>
</evidence>
<feature type="transmembrane region" description="Helical" evidence="5">
    <location>
        <begin position="44"/>
        <end position="64"/>
    </location>
</feature>
<keyword evidence="7" id="KW-1185">Reference proteome</keyword>
<comment type="subcellular location">
    <subcellularLocation>
        <location evidence="1">Membrane</location>
        <topology evidence="1">Multi-pass membrane protein</topology>
    </subcellularLocation>
</comment>
<keyword evidence="2 5" id="KW-0812">Transmembrane</keyword>
<sequence>MYIAAVVCSVVLALAAVGSGLPKVQLRGQVWSRLRGRGFSARTVRIVGVVELVIAVLLVAGLLFLPVTIFACVAFGVVLIWAVGQHVTYGDYGNPDSQKEAFIPLGTLGFTVLTLVIVIAASGG</sequence>
<dbReference type="Proteomes" id="UP000655868">
    <property type="component" value="Unassembled WGS sequence"/>
</dbReference>
<evidence type="ECO:0000256" key="2">
    <source>
        <dbReference type="ARBA" id="ARBA00022692"/>
    </source>
</evidence>
<dbReference type="AlphaFoldDB" id="A0A934NTC1"/>
<keyword evidence="4 5" id="KW-0472">Membrane</keyword>
<evidence type="ECO:0000256" key="4">
    <source>
        <dbReference type="ARBA" id="ARBA00023136"/>
    </source>
</evidence>
<organism evidence="6 7">
    <name type="scientific">Antrihabitans stalagmiti</name>
    <dbReference type="NCBI Taxonomy" id="2799499"/>
    <lineage>
        <taxon>Bacteria</taxon>
        <taxon>Bacillati</taxon>
        <taxon>Actinomycetota</taxon>
        <taxon>Actinomycetes</taxon>
        <taxon>Mycobacteriales</taxon>
        <taxon>Nocardiaceae</taxon>
        <taxon>Antrihabitans</taxon>
    </lineage>
</organism>
<evidence type="ECO:0000256" key="5">
    <source>
        <dbReference type="SAM" id="Phobius"/>
    </source>
</evidence>
<evidence type="ECO:0000313" key="7">
    <source>
        <dbReference type="Proteomes" id="UP000655868"/>
    </source>
</evidence>
<proteinExistence type="predicted"/>
<dbReference type="RefSeq" id="WP_199705975.1">
    <property type="nucleotide sequence ID" value="NZ_JAEMNV010000006.1"/>
</dbReference>
<protein>
    <submittedName>
        <fullName evidence="6">DoxX family protein</fullName>
    </submittedName>
</protein>
<evidence type="ECO:0000256" key="3">
    <source>
        <dbReference type="ARBA" id="ARBA00022989"/>
    </source>
</evidence>
<dbReference type="GO" id="GO:0016020">
    <property type="term" value="C:membrane"/>
    <property type="evidence" value="ECO:0007669"/>
    <property type="project" value="UniProtKB-SubCell"/>
</dbReference>
<comment type="caution">
    <text evidence="6">The sequence shown here is derived from an EMBL/GenBank/DDBJ whole genome shotgun (WGS) entry which is preliminary data.</text>
</comment>
<feature type="transmembrane region" description="Helical" evidence="5">
    <location>
        <begin position="101"/>
        <end position="121"/>
    </location>
</feature>
<dbReference type="EMBL" id="JAEMNV010000006">
    <property type="protein sequence ID" value="MBJ8341111.1"/>
    <property type="molecule type" value="Genomic_DNA"/>
</dbReference>